<sequence length="344" mass="36753">MTATPGFPLLEVEALTISLPARGGGWTDLVRDVSFSLAPREILGLVGESGSGKSLTALALMGLVDAPGARITGSARYRGRELLGLKKREMQLLRGAEIAMIFQDPMTAFTPVYTVGAQIDEQIRAHRALSRAGARARTVEMLGEMGVPDPARAADRYPHQLSGGLRQRAMIAMALSCNPSLLIADEPTTALDVTVQAQILGLLRRLRRDYASAVLLITHDMGVVAETCDRTMVLYSGSIAESGPTDALFLQPGHPYTAGLLDSIPPLHGPRPRRLPAIPGAPPSPAQRPQGCSFRPRCAFNHAACLDPPPMLRRGRQDIACVLPAEGRDLPPRPMASFDAPVPA</sequence>
<keyword evidence="10" id="KW-1185">Reference proteome</keyword>
<dbReference type="RefSeq" id="WP_422918676.1">
    <property type="nucleotide sequence ID" value="NZ_JAMZEJ010000002.1"/>
</dbReference>
<dbReference type="CDD" id="cd03257">
    <property type="entry name" value="ABC_NikE_OppD_transporters"/>
    <property type="match status" value="1"/>
</dbReference>
<evidence type="ECO:0000259" key="8">
    <source>
        <dbReference type="PROSITE" id="PS50893"/>
    </source>
</evidence>
<evidence type="ECO:0000313" key="9">
    <source>
        <dbReference type="EMBL" id="MCQ8239943.1"/>
    </source>
</evidence>
<keyword evidence="5" id="KW-0547">Nucleotide-binding</keyword>
<dbReference type="NCBIfam" id="TIGR01727">
    <property type="entry name" value="oligo_HPY"/>
    <property type="match status" value="1"/>
</dbReference>
<dbReference type="SMART" id="SM00382">
    <property type="entry name" value="AAA"/>
    <property type="match status" value="1"/>
</dbReference>
<dbReference type="PANTHER" id="PTHR43297:SF2">
    <property type="entry name" value="DIPEPTIDE TRANSPORT ATP-BINDING PROTEIN DPPD"/>
    <property type="match status" value="1"/>
</dbReference>
<dbReference type="PROSITE" id="PS50893">
    <property type="entry name" value="ABC_TRANSPORTER_2"/>
    <property type="match status" value="1"/>
</dbReference>
<dbReference type="Gene3D" id="3.40.50.300">
    <property type="entry name" value="P-loop containing nucleotide triphosphate hydrolases"/>
    <property type="match status" value="1"/>
</dbReference>
<dbReference type="SUPFAM" id="SSF52540">
    <property type="entry name" value="P-loop containing nucleoside triphosphate hydrolases"/>
    <property type="match status" value="1"/>
</dbReference>
<dbReference type="InterPro" id="IPR003439">
    <property type="entry name" value="ABC_transporter-like_ATP-bd"/>
</dbReference>
<evidence type="ECO:0000256" key="5">
    <source>
        <dbReference type="ARBA" id="ARBA00022741"/>
    </source>
</evidence>
<dbReference type="GO" id="GO:0005524">
    <property type="term" value="F:ATP binding"/>
    <property type="evidence" value="ECO:0007669"/>
    <property type="project" value="UniProtKB-KW"/>
</dbReference>
<comment type="subcellular location">
    <subcellularLocation>
        <location evidence="1">Cell inner membrane</location>
        <topology evidence="1">Peripheral membrane protein</topology>
    </subcellularLocation>
</comment>
<dbReference type="Pfam" id="PF08352">
    <property type="entry name" value="oligo_HPY"/>
    <property type="match status" value="1"/>
</dbReference>
<keyword evidence="3" id="KW-0813">Transport</keyword>
<evidence type="ECO:0000256" key="6">
    <source>
        <dbReference type="ARBA" id="ARBA00022840"/>
    </source>
</evidence>
<evidence type="ECO:0000313" key="10">
    <source>
        <dbReference type="Proteomes" id="UP001524547"/>
    </source>
</evidence>
<dbReference type="InterPro" id="IPR050388">
    <property type="entry name" value="ABC_Ni/Peptide_Import"/>
</dbReference>
<comment type="similarity">
    <text evidence="2">Belongs to the ABC transporter superfamily.</text>
</comment>
<keyword evidence="4" id="KW-1003">Cell membrane</keyword>
<accession>A0ABT1VUC8</accession>
<dbReference type="PANTHER" id="PTHR43297">
    <property type="entry name" value="OLIGOPEPTIDE TRANSPORT ATP-BINDING PROTEIN APPD"/>
    <property type="match status" value="1"/>
</dbReference>
<dbReference type="InterPro" id="IPR003593">
    <property type="entry name" value="AAA+_ATPase"/>
</dbReference>
<reference evidence="9 10" key="1">
    <citation type="submission" date="2022-06" db="EMBL/GenBank/DDBJ databases">
        <title>Rhizosaccharibacter gen. nov. sp. nov. KSS12, endophytic bacteria isolated from sugarcane.</title>
        <authorList>
            <person name="Pitiwittayakul N."/>
        </authorList>
    </citation>
    <scope>NUCLEOTIDE SEQUENCE [LARGE SCALE GENOMIC DNA]</scope>
    <source>
        <strain evidence="9 10">KSS12</strain>
    </source>
</reference>
<evidence type="ECO:0000256" key="4">
    <source>
        <dbReference type="ARBA" id="ARBA00022475"/>
    </source>
</evidence>
<gene>
    <name evidence="9" type="ORF">NFI88_03695</name>
</gene>
<dbReference type="InterPro" id="IPR027417">
    <property type="entry name" value="P-loop_NTPase"/>
</dbReference>
<organism evidence="9 10">
    <name type="scientific">Rhizosaccharibacter radicis</name>
    <dbReference type="NCBI Taxonomy" id="2782605"/>
    <lineage>
        <taxon>Bacteria</taxon>
        <taxon>Pseudomonadati</taxon>
        <taxon>Pseudomonadota</taxon>
        <taxon>Alphaproteobacteria</taxon>
        <taxon>Acetobacterales</taxon>
        <taxon>Acetobacteraceae</taxon>
        <taxon>Rhizosaccharibacter</taxon>
    </lineage>
</organism>
<evidence type="ECO:0000256" key="1">
    <source>
        <dbReference type="ARBA" id="ARBA00004417"/>
    </source>
</evidence>
<keyword evidence="6 9" id="KW-0067">ATP-binding</keyword>
<protein>
    <submittedName>
        <fullName evidence="9">ABC transporter ATP-binding protein</fullName>
    </submittedName>
</protein>
<dbReference type="Pfam" id="PF00005">
    <property type="entry name" value="ABC_tran"/>
    <property type="match status" value="1"/>
</dbReference>
<dbReference type="Proteomes" id="UP001524547">
    <property type="component" value="Unassembled WGS sequence"/>
</dbReference>
<proteinExistence type="inferred from homology"/>
<evidence type="ECO:0000256" key="3">
    <source>
        <dbReference type="ARBA" id="ARBA00022448"/>
    </source>
</evidence>
<dbReference type="EMBL" id="JAMZEJ010000002">
    <property type="protein sequence ID" value="MCQ8239943.1"/>
    <property type="molecule type" value="Genomic_DNA"/>
</dbReference>
<evidence type="ECO:0000256" key="7">
    <source>
        <dbReference type="ARBA" id="ARBA00023136"/>
    </source>
</evidence>
<feature type="domain" description="ABC transporter" evidence="8">
    <location>
        <begin position="10"/>
        <end position="261"/>
    </location>
</feature>
<dbReference type="InterPro" id="IPR013563">
    <property type="entry name" value="Oligopep_ABC_C"/>
</dbReference>
<evidence type="ECO:0000256" key="2">
    <source>
        <dbReference type="ARBA" id="ARBA00005417"/>
    </source>
</evidence>
<name>A0ABT1VUC8_9PROT</name>
<comment type="caution">
    <text evidence="9">The sequence shown here is derived from an EMBL/GenBank/DDBJ whole genome shotgun (WGS) entry which is preliminary data.</text>
</comment>
<keyword evidence="7" id="KW-0472">Membrane</keyword>